<keyword evidence="9" id="KW-1133">Transmembrane helix</keyword>
<feature type="compositionally biased region" description="Polar residues" evidence="8">
    <location>
        <begin position="150"/>
        <end position="164"/>
    </location>
</feature>
<keyword evidence="6" id="KW-0325">Glycoprotein</keyword>
<accession>A0ABQ9NDB6</accession>
<evidence type="ECO:0000256" key="6">
    <source>
        <dbReference type="ARBA" id="ARBA00023180"/>
    </source>
</evidence>
<feature type="region of interest" description="Disordered" evidence="8">
    <location>
        <begin position="104"/>
        <end position="188"/>
    </location>
</feature>
<keyword evidence="9" id="KW-0812">Transmembrane</keyword>
<feature type="compositionally biased region" description="Basic and acidic residues" evidence="8">
    <location>
        <begin position="104"/>
        <end position="113"/>
    </location>
</feature>
<evidence type="ECO:0000256" key="2">
    <source>
        <dbReference type="ARBA" id="ARBA00010481"/>
    </source>
</evidence>
<evidence type="ECO:0000256" key="1">
    <source>
        <dbReference type="ARBA" id="ARBA00004555"/>
    </source>
</evidence>
<protein>
    <recommendedName>
        <fullName evidence="12">Fucosyltransferase</fullName>
    </recommendedName>
</protein>
<evidence type="ECO:0000256" key="7">
    <source>
        <dbReference type="ARBA" id="ARBA00023316"/>
    </source>
</evidence>
<feature type="transmembrane region" description="Helical" evidence="9">
    <location>
        <begin position="21"/>
        <end position="39"/>
    </location>
</feature>
<keyword evidence="5" id="KW-0333">Golgi apparatus</keyword>
<comment type="caution">
    <text evidence="10">The sequence shown here is derived from an EMBL/GenBank/DDBJ whole genome shotgun (WGS) entry which is preliminary data.</text>
</comment>
<proteinExistence type="inferred from homology"/>
<evidence type="ECO:0000256" key="3">
    <source>
        <dbReference type="ARBA" id="ARBA00022676"/>
    </source>
</evidence>
<organism evidence="10 11">
    <name type="scientific">Hevea brasiliensis</name>
    <name type="common">Para rubber tree</name>
    <name type="synonym">Siphonia brasiliensis</name>
    <dbReference type="NCBI Taxonomy" id="3981"/>
    <lineage>
        <taxon>Eukaryota</taxon>
        <taxon>Viridiplantae</taxon>
        <taxon>Streptophyta</taxon>
        <taxon>Embryophyta</taxon>
        <taxon>Tracheophyta</taxon>
        <taxon>Spermatophyta</taxon>
        <taxon>Magnoliopsida</taxon>
        <taxon>eudicotyledons</taxon>
        <taxon>Gunneridae</taxon>
        <taxon>Pentapetalae</taxon>
        <taxon>rosids</taxon>
        <taxon>fabids</taxon>
        <taxon>Malpighiales</taxon>
        <taxon>Euphorbiaceae</taxon>
        <taxon>Crotonoideae</taxon>
        <taxon>Micrandreae</taxon>
        <taxon>Hevea</taxon>
    </lineage>
</organism>
<comment type="similarity">
    <text evidence="2">Belongs to the glycosyltransferase 37 family.</text>
</comment>
<sequence length="660" mass="75340">MEIFQVTKERLGFISKRFTTILVIFFIALPVLFMVSMMSRKSKFESAILGVELQNATALDPTSIPDDKLVNDTLAHEFGKGSDSKYEHSQLISTPDSKLLNEALDPRHGKASDPEYESSQSTSILNDKQLNETLASRSSEGSVSENDSSQPTSIPNGNLLNGTFASRFGERPGSRNDSSESTSVANDKVLDELIPPEFDERSCLSRYHSVLYRKISSHKPSPLLLSKLRNYENLHKLCGPYTKPYNRTLKRLKSGHVHSTTECKYIVWRPDNGLGNRMVSIASSFLYALLTNRVLLLDLGTDMVGLFCEPFPNTSWLLPMDFPLRNQFRNSELRYAHSFGGMLERDRINILMKSTPSYLYVTLKKRDYELDKRIFYCDQNQALLGKVPWLILLSEQYFAPSFFLIPSFKKEATKLFPEKETVFHHLGRYLFNPSNQVWRQLITRFYDAYLANAHERIGLQLRVFHANAAQIQTVMDQLLACTLKKKLLPEVDTRNSVASSSKNRTASKAILVTSLYSEFYRNLSNMYLANPPLTGEVIRVYQPSHEGYQHRGDNKHNMKAWAEIYLLSLCDVLVTSAWSTFGYVAQSLGGLKPWILHKPGHGIYLPCKRAMSMEPCFHYPFSYDCKSENKLDAGNLVPYIRQCEDRELGVKLFDDHKELK</sequence>
<keyword evidence="3" id="KW-0328">Glycosyltransferase</keyword>
<dbReference type="Pfam" id="PF03254">
    <property type="entry name" value="XG_FTase"/>
    <property type="match status" value="1"/>
</dbReference>
<dbReference type="EMBL" id="JARPOI010000001">
    <property type="protein sequence ID" value="KAJ9190519.1"/>
    <property type="molecule type" value="Genomic_DNA"/>
</dbReference>
<dbReference type="Proteomes" id="UP001174677">
    <property type="component" value="Chromosome 1"/>
</dbReference>
<dbReference type="PANTHER" id="PTHR31889">
    <property type="entry name" value="FUCOSYLTRANSFERASE 2-RELATED"/>
    <property type="match status" value="1"/>
</dbReference>
<name>A0ABQ9NDB6_HEVBR</name>
<keyword evidence="11" id="KW-1185">Reference proteome</keyword>
<dbReference type="InterPro" id="IPR004938">
    <property type="entry name" value="XG_FTase"/>
</dbReference>
<evidence type="ECO:0000256" key="9">
    <source>
        <dbReference type="SAM" id="Phobius"/>
    </source>
</evidence>
<evidence type="ECO:0008006" key="12">
    <source>
        <dbReference type="Google" id="ProtNLM"/>
    </source>
</evidence>
<reference evidence="10" key="1">
    <citation type="journal article" date="2023" name="Plant Biotechnol. J.">
        <title>Chromosome-level wild Hevea brasiliensis genome provides new tools for genomic-assisted breeding and valuable loci to elevate rubber yield.</title>
        <authorList>
            <person name="Cheng H."/>
            <person name="Song X."/>
            <person name="Hu Y."/>
            <person name="Wu T."/>
            <person name="Yang Q."/>
            <person name="An Z."/>
            <person name="Feng S."/>
            <person name="Deng Z."/>
            <person name="Wu W."/>
            <person name="Zeng X."/>
            <person name="Tu M."/>
            <person name="Wang X."/>
            <person name="Huang H."/>
        </authorList>
    </citation>
    <scope>NUCLEOTIDE SEQUENCE</scope>
    <source>
        <strain evidence="10">MT/VB/25A 57/8</strain>
    </source>
</reference>
<dbReference type="Gene3D" id="3.40.50.11340">
    <property type="match status" value="1"/>
</dbReference>
<evidence type="ECO:0000256" key="5">
    <source>
        <dbReference type="ARBA" id="ARBA00023034"/>
    </source>
</evidence>
<evidence type="ECO:0000313" key="10">
    <source>
        <dbReference type="EMBL" id="KAJ9190519.1"/>
    </source>
</evidence>
<feature type="compositionally biased region" description="Polar residues" evidence="8">
    <location>
        <begin position="117"/>
        <end position="135"/>
    </location>
</feature>
<dbReference type="PANTHER" id="PTHR31889:SF68">
    <property type="entry name" value="FUCOSYLTRANSFERASE"/>
    <property type="match status" value="1"/>
</dbReference>
<comment type="subcellular location">
    <subcellularLocation>
        <location evidence="1">Golgi apparatus</location>
    </subcellularLocation>
</comment>
<evidence type="ECO:0000256" key="4">
    <source>
        <dbReference type="ARBA" id="ARBA00022679"/>
    </source>
</evidence>
<keyword evidence="7" id="KW-0961">Cell wall biogenesis/degradation</keyword>
<keyword evidence="4" id="KW-0808">Transferase</keyword>
<evidence type="ECO:0000313" key="11">
    <source>
        <dbReference type="Proteomes" id="UP001174677"/>
    </source>
</evidence>
<evidence type="ECO:0000256" key="8">
    <source>
        <dbReference type="SAM" id="MobiDB-lite"/>
    </source>
</evidence>
<keyword evidence="9" id="KW-0472">Membrane</keyword>
<gene>
    <name evidence="10" type="ORF">P3X46_001707</name>
</gene>
<feature type="compositionally biased region" description="Low complexity" evidence="8">
    <location>
        <begin position="136"/>
        <end position="149"/>
    </location>
</feature>
<feature type="compositionally biased region" description="Basic and acidic residues" evidence="8">
    <location>
        <begin position="168"/>
        <end position="178"/>
    </location>
</feature>